<proteinExistence type="predicted"/>
<keyword evidence="3" id="KW-1185">Reference proteome</keyword>
<keyword evidence="1" id="KW-0732">Signal</keyword>
<comment type="caution">
    <text evidence="2">The sequence shown here is derived from an EMBL/GenBank/DDBJ whole genome shotgun (WGS) entry which is preliminary data.</text>
</comment>
<dbReference type="RefSeq" id="WP_067189150.1">
    <property type="nucleotide sequence ID" value="NZ_JALXRH010000010.1"/>
</dbReference>
<feature type="chain" id="PRO_5045109775" description="Lactococcin 972 family bacteriocin" evidence="1">
    <location>
        <begin position="29"/>
        <end position="106"/>
    </location>
</feature>
<accession>A0ABY2K2A1</accession>
<evidence type="ECO:0000256" key="1">
    <source>
        <dbReference type="SAM" id="SignalP"/>
    </source>
</evidence>
<organism evidence="2 3">
    <name type="scientific">Micrococcus lylae</name>
    <dbReference type="NCBI Taxonomy" id="1273"/>
    <lineage>
        <taxon>Bacteria</taxon>
        <taxon>Bacillati</taxon>
        <taxon>Actinomycetota</taxon>
        <taxon>Actinomycetes</taxon>
        <taxon>Micrococcales</taxon>
        <taxon>Micrococcaceae</taxon>
        <taxon>Micrococcus</taxon>
    </lineage>
</organism>
<name>A0ABY2K2A1_9MICC</name>
<evidence type="ECO:0000313" key="3">
    <source>
        <dbReference type="Proteomes" id="UP000297477"/>
    </source>
</evidence>
<protein>
    <recommendedName>
        <fullName evidence="4">Lactococcin 972 family bacteriocin</fullName>
    </recommendedName>
</protein>
<reference evidence="2 3" key="1">
    <citation type="submission" date="2019-03" db="EMBL/GenBank/DDBJ databases">
        <title>Reclassification of Micrococcus aloeverae and Micrococcus yunnanensis as later heterotypic synonyms of Micrococcus luteus.</title>
        <authorList>
            <person name="Huang C.-H."/>
        </authorList>
    </citation>
    <scope>NUCLEOTIDE SEQUENCE [LARGE SCALE GENOMIC DNA]</scope>
    <source>
        <strain evidence="2 3">BCRC 12151</strain>
    </source>
</reference>
<gene>
    <name evidence="2" type="ORF">E4A49_00170</name>
</gene>
<evidence type="ECO:0000313" key="2">
    <source>
        <dbReference type="EMBL" id="TFI01484.1"/>
    </source>
</evidence>
<evidence type="ECO:0008006" key="4">
    <source>
        <dbReference type="Google" id="ProtNLM"/>
    </source>
</evidence>
<dbReference type="Proteomes" id="UP000297477">
    <property type="component" value="Unassembled WGS sequence"/>
</dbReference>
<dbReference type="EMBL" id="SPKT01000001">
    <property type="protein sequence ID" value="TFI01484.1"/>
    <property type="molecule type" value="Genomic_DNA"/>
</dbReference>
<feature type="signal peptide" evidence="1">
    <location>
        <begin position="1"/>
        <end position="28"/>
    </location>
</feature>
<sequence>MKTWITRTGAALAAGALPAVSAATQAQALTKSGTHTCDAGGGHVGLRAEQQLLGHTMHFNVGGKTHKVSQRYSYGFNSGLRMTQNWTASSESLLLSGTYGYCYYPY</sequence>